<dbReference type="InterPro" id="IPR035985">
    <property type="entry name" value="Ubiquitin-activating_enz"/>
</dbReference>
<dbReference type="STRING" id="67767.A0A0J7KFJ2"/>
<dbReference type="Pfam" id="PF00899">
    <property type="entry name" value="ThiF"/>
    <property type="match status" value="1"/>
</dbReference>
<dbReference type="InterPro" id="IPR000594">
    <property type="entry name" value="ThiF_NAD_FAD-bd"/>
</dbReference>
<evidence type="ECO:0000256" key="1">
    <source>
        <dbReference type="ARBA" id="ARBA00009919"/>
    </source>
</evidence>
<evidence type="ECO:0000313" key="3">
    <source>
        <dbReference type="EMBL" id="KMQ88986.1"/>
    </source>
</evidence>
<dbReference type="CDD" id="cd00757">
    <property type="entry name" value="ThiF_MoeB_HesA_family"/>
    <property type="match status" value="1"/>
</dbReference>
<dbReference type="OrthoDB" id="10261062at2759"/>
<gene>
    <name evidence="3" type="ORF">RF55_11435</name>
</gene>
<organism evidence="3 4">
    <name type="scientific">Lasius niger</name>
    <name type="common">Black garden ant</name>
    <dbReference type="NCBI Taxonomy" id="67767"/>
    <lineage>
        <taxon>Eukaryota</taxon>
        <taxon>Metazoa</taxon>
        <taxon>Ecdysozoa</taxon>
        <taxon>Arthropoda</taxon>
        <taxon>Hexapoda</taxon>
        <taxon>Insecta</taxon>
        <taxon>Pterygota</taxon>
        <taxon>Neoptera</taxon>
        <taxon>Endopterygota</taxon>
        <taxon>Hymenoptera</taxon>
        <taxon>Apocrita</taxon>
        <taxon>Aculeata</taxon>
        <taxon>Formicoidea</taxon>
        <taxon>Formicidae</taxon>
        <taxon>Formicinae</taxon>
        <taxon>Lasius</taxon>
        <taxon>Lasius</taxon>
    </lineage>
</organism>
<dbReference type="FunFam" id="3.40.50.720:FF:000080">
    <property type="entry name" value="Thiazole biosynthesis adenylyltransferase ThiF"/>
    <property type="match status" value="1"/>
</dbReference>
<keyword evidence="4" id="KW-1185">Reference proteome</keyword>
<dbReference type="Proteomes" id="UP000036403">
    <property type="component" value="Unassembled WGS sequence"/>
</dbReference>
<comment type="caution">
    <text evidence="3">The sequence shown here is derived from an EMBL/GenBank/DDBJ whole genome shotgun (WGS) entry which is preliminary data.</text>
</comment>
<dbReference type="SUPFAM" id="SSF69572">
    <property type="entry name" value="Activating enzymes of the ubiquitin-like proteins"/>
    <property type="match status" value="1"/>
</dbReference>
<protein>
    <submittedName>
        <fullName evidence="3">Molybdopterin biosynthesis protein</fullName>
    </submittedName>
</protein>
<dbReference type="PaxDb" id="67767-A0A0J7KFJ2"/>
<dbReference type="InterPro" id="IPR045886">
    <property type="entry name" value="ThiF/MoeB/HesA"/>
</dbReference>
<name>A0A0J7KFJ2_LASNI</name>
<dbReference type="GO" id="GO:0008641">
    <property type="term" value="F:ubiquitin-like modifier activating enzyme activity"/>
    <property type="evidence" value="ECO:0007669"/>
    <property type="project" value="InterPro"/>
</dbReference>
<reference evidence="3 4" key="1">
    <citation type="submission" date="2015-04" db="EMBL/GenBank/DDBJ databases">
        <title>Lasius niger genome sequencing.</title>
        <authorList>
            <person name="Konorov E.A."/>
            <person name="Nikitin M.A."/>
            <person name="Kirill M.V."/>
            <person name="Chang P."/>
        </authorList>
    </citation>
    <scope>NUCLEOTIDE SEQUENCE [LARGE SCALE GENOMIC DNA]</scope>
    <source>
        <tissue evidence="3">Whole</tissue>
    </source>
</reference>
<dbReference type="AlphaFoldDB" id="A0A0J7KFJ2"/>
<evidence type="ECO:0000313" key="4">
    <source>
        <dbReference type="Proteomes" id="UP000036403"/>
    </source>
</evidence>
<dbReference type="Gene3D" id="3.40.50.720">
    <property type="entry name" value="NAD(P)-binding Rossmann-like Domain"/>
    <property type="match status" value="1"/>
</dbReference>
<dbReference type="PANTHER" id="PTHR10953:SF102">
    <property type="entry name" value="ADENYLYLTRANSFERASE AND SULFURTRANSFERASE MOCS3"/>
    <property type="match status" value="1"/>
</dbReference>
<comment type="similarity">
    <text evidence="1">Belongs to the HesA/MoeB/ThiF family.</text>
</comment>
<feature type="domain" description="THIF-type NAD/FAD binding fold" evidence="2">
    <location>
        <begin position="10"/>
        <end position="247"/>
    </location>
</feature>
<sequence>MLTPEILERYSRQILLPVIGAKGQQRLNELKILVVGAGGLGAPLLPQLVGAGFGQIVVIDPDQIELGNLPRQTLYRTSDIGKFKAEMSAECAQALNPEVTVTPICEYLNAENAEEIISKADIVADGCDDPKTRGLVSDICRKLKKPLISGAVQGTWGQWASFPYHKNANIPCYRCLYPDLEKMQAGGCALAGVVGSVCATIAGMMGTEIFRMGLEWQGYDDEPRLYMWDAVERHLRKVRIAPHPNCPHHG</sequence>
<dbReference type="EMBL" id="LBMM01008310">
    <property type="protein sequence ID" value="KMQ88986.1"/>
    <property type="molecule type" value="Genomic_DNA"/>
</dbReference>
<proteinExistence type="inferred from homology"/>
<dbReference type="GO" id="GO:0005737">
    <property type="term" value="C:cytoplasm"/>
    <property type="evidence" value="ECO:0007669"/>
    <property type="project" value="TreeGrafter"/>
</dbReference>
<dbReference type="GO" id="GO:0004792">
    <property type="term" value="F:thiosulfate-cyanide sulfurtransferase activity"/>
    <property type="evidence" value="ECO:0007669"/>
    <property type="project" value="TreeGrafter"/>
</dbReference>
<evidence type="ECO:0000259" key="2">
    <source>
        <dbReference type="Pfam" id="PF00899"/>
    </source>
</evidence>
<dbReference type="PANTHER" id="PTHR10953">
    <property type="entry name" value="UBIQUITIN-ACTIVATING ENZYME E1"/>
    <property type="match status" value="1"/>
</dbReference>
<accession>A0A0J7KFJ2</accession>
<dbReference type="GO" id="GO:0016779">
    <property type="term" value="F:nucleotidyltransferase activity"/>
    <property type="evidence" value="ECO:0007669"/>
    <property type="project" value="TreeGrafter"/>
</dbReference>